<organism evidence="7 8">
    <name type="scientific">Tritrichomonas musculus</name>
    <dbReference type="NCBI Taxonomy" id="1915356"/>
    <lineage>
        <taxon>Eukaryota</taxon>
        <taxon>Metamonada</taxon>
        <taxon>Parabasalia</taxon>
        <taxon>Tritrichomonadida</taxon>
        <taxon>Tritrichomonadidae</taxon>
        <taxon>Tritrichomonas</taxon>
    </lineage>
</organism>
<evidence type="ECO:0000259" key="6">
    <source>
        <dbReference type="PROSITE" id="PS51294"/>
    </source>
</evidence>
<dbReference type="Gene3D" id="1.10.10.60">
    <property type="entry name" value="Homeodomain-like"/>
    <property type="match status" value="2"/>
</dbReference>
<feature type="domain" description="HTH myb-type" evidence="6">
    <location>
        <begin position="157"/>
        <end position="205"/>
    </location>
</feature>
<dbReference type="SUPFAM" id="SSF46689">
    <property type="entry name" value="Homeodomain-like"/>
    <property type="match status" value="1"/>
</dbReference>
<dbReference type="PROSITE" id="PS51294">
    <property type="entry name" value="HTH_MYB"/>
    <property type="match status" value="2"/>
</dbReference>
<dbReference type="Proteomes" id="UP001470230">
    <property type="component" value="Unassembled WGS sequence"/>
</dbReference>
<dbReference type="PANTHER" id="PTHR46621">
    <property type="entry name" value="SNRNA-ACTIVATING PROTEIN COMPLEX SUBUNIT 4"/>
    <property type="match status" value="1"/>
</dbReference>
<evidence type="ECO:0000256" key="1">
    <source>
        <dbReference type="ARBA" id="ARBA00023015"/>
    </source>
</evidence>
<evidence type="ECO:0008006" key="9">
    <source>
        <dbReference type="Google" id="ProtNLM"/>
    </source>
</evidence>
<proteinExistence type="predicted"/>
<gene>
    <name evidence="7" type="ORF">M9Y10_030978</name>
</gene>
<feature type="domain" description="HTH myb-type" evidence="6">
    <location>
        <begin position="104"/>
        <end position="154"/>
    </location>
</feature>
<keyword evidence="4" id="KW-0539">Nucleus</keyword>
<evidence type="ECO:0000256" key="2">
    <source>
        <dbReference type="ARBA" id="ARBA00023125"/>
    </source>
</evidence>
<feature type="domain" description="Myb-like" evidence="5">
    <location>
        <begin position="104"/>
        <end position="150"/>
    </location>
</feature>
<comment type="caution">
    <text evidence="7">The sequence shown here is derived from an EMBL/GenBank/DDBJ whole genome shotgun (WGS) entry which is preliminary data.</text>
</comment>
<evidence type="ECO:0000259" key="5">
    <source>
        <dbReference type="PROSITE" id="PS50090"/>
    </source>
</evidence>
<dbReference type="InterPro" id="IPR051575">
    <property type="entry name" value="Myb-like_DNA-bd"/>
</dbReference>
<evidence type="ECO:0000313" key="8">
    <source>
        <dbReference type="Proteomes" id="UP001470230"/>
    </source>
</evidence>
<dbReference type="Pfam" id="PF13921">
    <property type="entry name" value="Myb_DNA-bind_6"/>
    <property type="match status" value="1"/>
</dbReference>
<feature type="domain" description="Myb-like" evidence="5">
    <location>
        <begin position="151"/>
        <end position="201"/>
    </location>
</feature>
<dbReference type="SMART" id="SM00717">
    <property type="entry name" value="SANT"/>
    <property type="match status" value="2"/>
</dbReference>
<keyword evidence="8" id="KW-1185">Reference proteome</keyword>
<dbReference type="PROSITE" id="PS50090">
    <property type="entry name" value="MYB_LIKE"/>
    <property type="match status" value="2"/>
</dbReference>
<dbReference type="InterPro" id="IPR009057">
    <property type="entry name" value="Homeodomain-like_sf"/>
</dbReference>
<dbReference type="InterPro" id="IPR017930">
    <property type="entry name" value="Myb_dom"/>
</dbReference>
<evidence type="ECO:0000313" key="7">
    <source>
        <dbReference type="EMBL" id="KAK8840045.1"/>
    </source>
</evidence>
<evidence type="ECO:0000256" key="4">
    <source>
        <dbReference type="ARBA" id="ARBA00023242"/>
    </source>
</evidence>
<dbReference type="InterPro" id="IPR001005">
    <property type="entry name" value="SANT/Myb"/>
</dbReference>
<dbReference type="CDD" id="cd00167">
    <property type="entry name" value="SANT"/>
    <property type="match status" value="2"/>
</dbReference>
<dbReference type="PANTHER" id="PTHR46621:SF1">
    <property type="entry name" value="SNRNA-ACTIVATING PROTEIN COMPLEX SUBUNIT 4"/>
    <property type="match status" value="1"/>
</dbReference>
<keyword evidence="3" id="KW-0804">Transcription</keyword>
<keyword evidence="1" id="KW-0805">Transcription regulation</keyword>
<reference evidence="7 8" key="1">
    <citation type="submission" date="2024-04" db="EMBL/GenBank/DDBJ databases">
        <title>Tritrichomonas musculus Genome.</title>
        <authorList>
            <person name="Alves-Ferreira E."/>
            <person name="Grigg M."/>
            <person name="Lorenzi H."/>
            <person name="Galac M."/>
        </authorList>
    </citation>
    <scope>NUCLEOTIDE SEQUENCE [LARGE SCALE GENOMIC DNA]</scope>
    <source>
        <strain evidence="7 8">EAF2021</strain>
    </source>
</reference>
<accession>A0ABR2H1K8</accession>
<evidence type="ECO:0000256" key="3">
    <source>
        <dbReference type="ARBA" id="ARBA00023163"/>
    </source>
</evidence>
<dbReference type="EMBL" id="JAPFFF010000048">
    <property type="protein sequence ID" value="KAK8840045.1"/>
    <property type="molecule type" value="Genomic_DNA"/>
</dbReference>
<protein>
    <recommendedName>
        <fullName evidence="9">Myb-like DNA-binding domain containing protein</fullName>
    </recommendedName>
</protein>
<name>A0ABR2H1K8_9EUKA</name>
<keyword evidence="2" id="KW-0238">DNA-binding</keyword>
<sequence>MAMINYGPNFLVLLNHNSSFADSVSKGSNRIISNVSLDLVPTMSKSVNTVACNCSNAYTMHNFYIEPKSQSNCNDSSLNYNSSKTLNNIQIASASSSNVSFNIRRKFSPEEDVQLSKLIEIYGPKKWDTIALSMPGRTGRQCRDRFTNYLDPSLTNGPWTKEEDIMLQQKVYEIGLHWNIIAKFFKGRSTNNIKNRWYTYFCKQKQYFSSQNMLVNNQKCELKSSKTNSGNKCQSDGIIMDNITNKNFCKEKNCENNSIIRMNENIGKLNSSNSIDQNQQIDFFIKNYKNEKKIFFPPISPPDNIFNFDHNQGMLSFIC</sequence>